<evidence type="ECO:0000313" key="2">
    <source>
        <dbReference type="Proteomes" id="UP000092382"/>
    </source>
</evidence>
<accession>A0A1B7VQ63</accession>
<dbReference type="PATRIC" id="fig|1710894.3.peg.1631"/>
<dbReference type="Proteomes" id="UP000092382">
    <property type="component" value="Unassembled WGS sequence"/>
</dbReference>
<dbReference type="STRING" id="1803587.GCA_001593825_03505"/>
<reference evidence="1 2" key="1">
    <citation type="submission" date="2015-09" db="EMBL/GenBank/DDBJ databases">
        <title>Whole genome shotgun sequence assembly of Aphanizomenon flos-aquae UKL13.</title>
        <authorList>
            <person name="Driscoll C."/>
        </authorList>
    </citation>
    <scope>NUCLEOTIDE SEQUENCE [LARGE SCALE GENOMIC DNA]</scope>
    <source>
        <strain evidence="1">MDT13</strain>
    </source>
</reference>
<evidence type="ECO:0000313" key="1">
    <source>
        <dbReference type="EMBL" id="OBQ22771.1"/>
    </source>
</evidence>
<gene>
    <name evidence="1" type="ORF">AN481_15310</name>
</gene>
<protein>
    <submittedName>
        <fullName evidence="1">Uncharacterized protein</fullName>
    </submittedName>
</protein>
<name>A0A1B7VQ63_APHFL</name>
<organism evidence="1 2">
    <name type="scientific">Aphanizomenon flos-aquae LD13</name>
    <dbReference type="NCBI Taxonomy" id="1710894"/>
    <lineage>
        <taxon>Bacteria</taxon>
        <taxon>Bacillati</taxon>
        <taxon>Cyanobacteriota</taxon>
        <taxon>Cyanophyceae</taxon>
        <taxon>Nostocales</taxon>
        <taxon>Aphanizomenonaceae</taxon>
        <taxon>Aphanizomenon</taxon>
    </lineage>
</organism>
<dbReference type="AlphaFoldDB" id="A0A1B7VQ63"/>
<comment type="caution">
    <text evidence="1">The sequence shown here is derived from an EMBL/GenBank/DDBJ whole genome shotgun (WGS) entry which is preliminary data.</text>
</comment>
<sequence>MNSENLELTKPSLDELKTYQQKVKTACEYILENRKKLDQSSTLSTSELFNIAQQEFPEDFGGDFSKSTFSVYLSFSVKDTQSSINCLGRRKGYYISTKAKEIVEKSTETDTTAIADEESVVKRHQKELLLYPVLESWLIAQGYQAENVSSTRSLGKWGNPDVAGINPMDNFSGLSLEVVTIEAKTSLDNWERHIFEAVSHRRFANRSYFAFAHPEETISKIPQDMRYYAELYNIGVLVLSLENETFDKLIKGTLQNPCEFDEVDIMEIYSAPYNFVQPRYQIKFCDAVGITCVKELYQWGKRTTEV</sequence>
<proteinExistence type="predicted"/>
<dbReference type="EMBL" id="LJOY01000060">
    <property type="protein sequence ID" value="OBQ22771.1"/>
    <property type="molecule type" value="Genomic_DNA"/>
</dbReference>